<comment type="similarity">
    <text evidence="2">Belongs to the ORC4 family.</text>
</comment>
<evidence type="ECO:0000256" key="6">
    <source>
        <dbReference type="SAM" id="MobiDB-lite"/>
    </source>
</evidence>
<feature type="compositionally biased region" description="Basic and acidic residues" evidence="6">
    <location>
        <begin position="10"/>
        <end position="27"/>
    </location>
</feature>
<feature type="region of interest" description="Disordered" evidence="6">
    <location>
        <begin position="366"/>
        <end position="399"/>
    </location>
</feature>
<dbReference type="InterPro" id="IPR032705">
    <property type="entry name" value="ORC4_C"/>
</dbReference>
<dbReference type="Gene3D" id="3.40.50.300">
    <property type="entry name" value="P-loop containing nucleotide triphosphate hydrolases"/>
    <property type="match status" value="1"/>
</dbReference>
<feature type="domain" description="Origin recognition complex subunit 4 C-terminal" evidence="7">
    <location>
        <begin position="681"/>
        <end position="880"/>
    </location>
</feature>
<accession>A0AAE9WDA1</accession>
<dbReference type="GO" id="GO:0006270">
    <property type="term" value="P:DNA replication initiation"/>
    <property type="evidence" value="ECO:0007669"/>
    <property type="project" value="TreeGrafter"/>
</dbReference>
<feature type="region of interest" description="Disordered" evidence="6">
    <location>
        <begin position="1"/>
        <end position="343"/>
    </location>
</feature>
<dbReference type="SMART" id="SM00384">
    <property type="entry name" value="AT_hook"/>
    <property type="match status" value="4"/>
</dbReference>
<reference evidence="8 9" key="1">
    <citation type="journal article" date="2023" name="G3 (Bethesda)">
        <title>A high-quality reference genome for the fission yeast Schizosaccharomyces osmophilus.</title>
        <authorList>
            <person name="Jia G.S."/>
            <person name="Zhang W.C."/>
            <person name="Liang Y."/>
            <person name="Liu X.H."/>
            <person name="Rhind N."/>
            <person name="Pidoux A."/>
            <person name="Brysch-Herzberg M."/>
            <person name="Du L.L."/>
        </authorList>
    </citation>
    <scope>NUCLEOTIDE SEQUENCE [LARGE SCALE GENOMIC DNA]</scope>
    <source>
        <strain evidence="8 9">CBS 15793</strain>
    </source>
</reference>
<feature type="compositionally biased region" description="Basic and acidic residues" evidence="6">
    <location>
        <begin position="227"/>
        <end position="241"/>
    </location>
</feature>
<organism evidence="8 9">
    <name type="scientific">Schizosaccharomyces osmophilus</name>
    <dbReference type="NCBI Taxonomy" id="2545709"/>
    <lineage>
        <taxon>Eukaryota</taxon>
        <taxon>Fungi</taxon>
        <taxon>Dikarya</taxon>
        <taxon>Ascomycota</taxon>
        <taxon>Taphrinomycotina</taxon>
        <taxon>Schizosaccharomycetes</taxon>
        <taxon>Schizosaccharomycetales</taxon>
        <taxon>Schizosaccharomycetaceae</taxon>
        <taxon>Schizosaccharomyces</taxon>
    </lineage>
</organism>
<proteinExistence type="inferred from homology"/>
<dbReference type="InterPro" id="IPR017956">
    <property type="entry name" value="AT_hook_DNA-bd_motif"/>
</dbReference>
<evidence type="ECO:0000256" key="2">
    <source>
        <dbReference type="ARBA" id="ARBA00005334"/>
    </source>
</evidence>
<feature type="compositionally biased region" description="Basic and acidic residues" evidence="6">
    <location>
        <begin position="195"/>
        <end position="206"/>
    </location>
</feature>
<dbReference type="GO" id="GO:0003688">
    <property type="term" value="F:DNA replication origin binding"/>
    <property type="evidence" value="ECO:0007669"/>
    <property type="project" value="TreeGrafter"/>
</dbReference>
<feature type="compositionally biased region" description="Acidic residues" evidence="6">
    <location>
        <begin position="294"/>
        <end position="312"/>
    </location>
</feature>
<dbReference type="Pfam" id="PF02178">
    <property type="entry name" value="AT_hook"/>
    <property type="match status" value="4"/>
</dbReference>
<feature type="compositionally biased region" description="Pro residues" evidence="6">
    <location>
        <begin position="382"/>
        <end position="395"/>
    </location>
</feature>
<dbReference type="Proteomes" id="UP001212411">
    <property type="component" value="Chromosome 1"/>
</dbReference>
<dbReference type="RefSeq" id="XP_056036821.1">
    <property type="nucleotide sequence ID" value="XM_056180399.1"/>
</dbReference>
<protein>
    <submittedName>
        <fullName evidence="8">Origin recognition complex subunit Orc4</fullName>
    </submittedName>
</protein>
<feature type="compositionally biased region" description="Polar residues" evidence="6">
    <location>
        <begin position="317"/>
        <end position="339"/>
    </location>
</feature>
<dbReference type="EMBL" id="CP115611">
    <property type="protein sequence ID" value="WBW72578.1"/>
    <property type="molecule type" value="Genomic_DNA"/>
</dbReference>
<dbReference type="Pfam" id="PF14629">
    <property type="entry name" value="ORC4_C"/>
    <property type="match status" value="1"/>
</dbReference>
<evidence type="ECO:0000313" key="8">
    <source>
        <dbReference type="EMBL" id="WBW72578.1"/>
    </source>
</evidence>
<feature type="compositionally biased region" description="Basic residues" evidence="6">
    <location>
        <begin position="172"/>
        <end position="182"/>
    </location>
</feature>
<feature type="compositionally biased region" description="Low complexity" evidence="6">
    <location>
        <begin position="369"/>
        <end position="381"/>
    </location>
</feature>
<evidence type="ECO:0000256" key="5">
    <source>
        <dbReference type="ARBA" id="ARBA00023242"/>
    </source>
</evidence>
<dbReference type="PANTHER" id="PTHR12087:SF0">
    <property type="entry name" value="ORIGIN RECOGNITION COMPLEX SUBUNIT 4"/>
    <property type="match status" value="1"/>
</dbReference>
<comment type="subcellular location">
    <subcellularLocation>
        <location evidence="1">Nucleus</location>
    </subcellularLocation>
</comment>
<keyword evidence="5" id="KW-0539">Nucleus</keyword>
<dbReference type="InterPro" id="IPR027417">
    <property type="entry name" value="P-loop_NTPase"/>
</dbReference>
<dbReference type="GO" id="GO:0005664">
    <property type="term" value="C:nuclear origin of replication recognition complex"/>
    <property type="evidence" value="ECO:0007669"/>
    <property type="project" value="TreeGrafter"/>
</dbReference>
<evidence type="ECO:0000256" key="4">
    <source>
        <dbReference type="ARBA" id="ARBA00023125"/>
    </source>
</evidence>
<dbReference type="PRINTS" id="PR00929">
    <property type="entry name" value="ATHOOK"/>
</dbReference>
<dbReference type="PANTHER" id="PTHR12087">
    <property type="entry name" value="ORIGIN RECOGNITION COMPLEX SUBUNIT 4"/>
    <property type="match status" value="1"/>
</dbReference>
<dbReference type="GeneID" id="80875088"/>
<dbReference type="SUPFAM" id="SSF52540">
    <property type="entry name" value="P-loop containing nucleoside triphosphate hydrolases"/>
    <property type="match status" value="1"/>
</dbReference>
<evidence type="ECO:0000256" key="1">
    <source>
        <dbReference type="ARBA" id="ARBA00004123"/>
    </source>
</evidence>
<dbReference type="InterPro" id="IPR016527">
    <property type="entry name" value="ORC4"/>
</dbReference>
<gene>
    <name evidence="8" type="primary">orc4</name>
    <name evidence="8" type="ORF">SOMG_01606</name>
</gene>
<feature type="compositionally biased region" description="Basic and acidic residues" evidence="6">
    <location>
        <begin position="102"/>
        <end position="130"/>
    </location>
</feature>
<dbReference type="KEGG" id="som:SOMG_01606"/>
<feature type="compositionally biased region" description="Acidic residues" evidence="6">
    <location>
        <begin position="37"/>
        <end position="52"/>
    </location>
</feature>
<evidence type="ECO:0000313" key="9">
    <source>
        <dbReference type="Proteomes" id="UP001212411"/>
    </source>
</evidence>
<sequence length="898" mass="101283">MRVSPAAENVFHDTSSHSTVDQKHDTFKNGLNLNENNENDTVVDDAGSDETEYNSAEESPLDIIDNENEKDDSMNDNTLFPAKNKDSESLDDNSESNGTESNRLESTEPDHSVRDEVESSKEEQEAEPVKRGRGRPRKYPTSNPKDTGLVVKRKRGRPRKAPEDSANNEAAHRKRGRGRPPLKKATELWTTVNERSSEDKSIHDGTPEFNTDGGGSDSTVDLNMFSPEKKQDRRPFDKHEEDDSSFSVTGTRKSERASRKRPLVEIFNRPKDEQPKRGRGRPRKVQPMGRVSDDSSEDDDDTEDDETEEDLTFGENPENSPINIQEWSTKGSVQPNTDDINIIHSDFPHKQETSRVSPTVYFNAQAAQPSTPSSPSSSSTSSPPPTPSFKTPNPPMDILLPSRNQISVPESPLMYSLPKKASFQLTVVSPRKPKPVSTHKETTNSLISELGLDKVNTELRTIKTAVTRRFTGKASIPLIGHEEEKSKLYRWMQQTVVLGEGNSVIVVGPRSSGKLLLVESVLQKAKAEIPESFYTVRLNGTYLHDDKVALREISRQLSVELESLDSEDAIRSETSFADTLTRLLATLSHPADLGITKDGFTTSASVVFILEEFDLFVQHPRQMLLYNLFDIAQSRKAPILVVGLTTRYDCFESLEKRVKSRFSHMVIHTPPPSSLREFLSIYRSVLTITDKESVSKVKHEWNNRVNNLLADSSSNMHKLVLYHYYSSRNLRMLYVDSLIPVTSRSPSQPLLDDGDFQRFNLRVSDHKVELVKNLSLLELALLICTIRFENRDIPACNFNSVYQEYRHLHQRTVLDAVASGALAHSFRLWGKDVALEAWEKLASVGLIVPLQPNFEISGALSRECQLWQPEVDLSVITAALREHKRLPSHYYRWLKDIA</sequence>
<evidence type="ECO:0000256" key="3">
    <source>
        <dbReference type="ARBA" id="ARBA00022705"/>
    </source>
</evidence>
<keyword evidence="4" id="KW-0238">DNA-binding</keyword>
<evidence type="ECO:0000259" key="7">
    <source>
        <dbReference type="Pfam" id="PF14629"/>
    </source>
</evidence>
<keyword evidence="3" id="KW-0235">DNA replication</keyword>
<keyword evidence="9" id="KW-1185">Reference proteome</keyword>
<dbReference type="AlphaFoldDB" id="A0AAE9WDA1"/>
<name>A0AAE9WDA1_9SCHI</name>